<dbReference type="SMART" id="SM00355">
    <property type="entry name" value="ZnF_C2H2"/>
    <property type="match status" value="3"/>
</dbReference>
<accession>A0AAV6USX6</accession>
<reference evidence="9 10" key="1">
    <citation type="journal article" date="2022" name="Nat. Ecol. Evol.">
        <title>A masculinizing supergene underlies an exaggerated male reproductive morph in a spider.</title>
        <authorList>
            <person name="Hendrickx F."/>
            <person name="De Corte Z."/>
            <person name="Sonet G."/>
            <person name="Van Belleghem S.M."/>
            <person name="Kostlbacher S."/>
            <person name="Vangestel C."/>
        </authorList>
    </citation>
    <scope>NUCLEOTIDE SEQUENCE [LARGE SCALE GENOMIC DNA]</scope>
    <source>
        <strain evidence="9">W744_W776</strain>
    </source>
</reference>
<dbReference type="Pfam" id="PF13912">
    <property type="entry name" value="zf-C2H2_6"/>
    <property type="match status" value="1"/>
</dbReference>
<sequence length="173" mass="19725">MNTINNSDIEWKCSRRSFTKYVYCHQVRYLATSSISVIPNNTGIIATLSRHRCVTCTKTFHSSYNLNRHMKTHEATKKPSMVNDGASTSRAQTLVVQNVVSSPTTVYSCITCSKSFAQKHNLTRHIKSHEIDTSYSCPICDKTYSRKDALDRHMKMRNMSALSVRRLSPGRTR</sequence>
<dbReference type="SUPFAM" id="SSF57667">
    <property type="entry name" value="beta-beta-alpha zinc fingers"/>
    <property type="match status" value="2"/>
</dbReference>
<evidence type="ECO:0000313" key="9">
    <source>
        <dbReference type="EMBL" id="KAG8187360.1"/>
    </source>
</evidence>
<name>A0AAV6USX6_9ARAC</name>
<dbReference type="FunFam" id="3.30.160.60:FF:000110">
    <property type="entry name" value="Zinc finger protein-like"/>
    <property type="match status" value="1"/>
</dbReference>
<dbReference type="AlphaFoldDB" id="A0AAV6USX6"/>
<dbReference type="GO" id="GO:0008270">
    <property type="term" value="F:zinc ion binding"/>
    <property type="evidence" value="ECO:0007669"/>
    <property type="project" value="UniProtKB-KW"/>
</dbReference>
<keyword evidence="3" id="KW-0677">Repeat</keyword>
<dbReference type="Gene3D" id="3.30.160.60">
    <property type="entry name" value="Classic Zinc Finger"/>
    <property type="match status" value="3"/>
</dbReference>
<dbReference type="EMBL" id="JAFNEN010000273">
    <property type="protein sequence ID" value="KAG8187360.1"/>
    <property type="molecule type" value="Genomic_DNA"/>
</dbReference>
<evidence type="ECO:0000259" key="8">
    <source>
        <dbReference type="PROSITE" id="PS50157"/>
    </source>
</evidence>
<comment type="caution">
    <text evidence="9">The sequence shown here is derived from an EMBL/GenBank/DDBJ whole genome shotgun (WGS) entry which is preliminary data.</text>
</comment>
<evidence type="ECO:0000256" key="7">
    <source>
        <dbReference type="PROSITE-ProRule" id="PRU00042"/>
    </source>
</evidence>
<evidence type="ECO:0000256" key="3">
    <source>
        <dbReference type="ARBA" id="ARBA00022737"/>
    </source>
</evidence>
<proteinExistence type="predicted"/>
<dbReference type="PROSITE" id="PS50157">
    <property type="entry name" value="ZINC_FINGER_C2H2_2"/>
    <property type="match status" value="3"/>
</dbReference>
<evidence type="ECO:0000256" key="5">
    <source>
        <dbReference type="ARBA" id="ARBA00022833"/>
    </source>
</evidence>
<evidence type="ECO:0000256" key="2">
    <source>
        <dbReference type="ARBA" id="ARBA00022723"/>
    </source>
</evidence>
<dbReference type="PROSITE" id="PS00028">
    <property type="entry name" value="ZINC_FINGER_C2H2_1"/>
    <property type="match status" value="2"/>
</dbReference>
<dbReference type="PANTHER" id="PTHR24394">
    <property type="entry name" value="ZINC FINGER PROTEIN"/>
    <property type="match status" value="1"/>
</dbReference>
<protein>
    <recommendedName>
        <fullName evidence="8">C2H2-type domain-containing protein</fullName>
    </recommendedName>
</protein>
<keyword evidence="2" id="KW-0479">Metal-binding</keyword>
<evidence type="ECO:0000256" key="6">
    <source>
        <dbReference type="ARBA" id="ARBA00023242"/>
    </source>
</evidence>
<feature type="domain" description="C2H2-type" evidence="8">
    <location>
        <begin position="51"/>
        <end position="78"/>
    </location>
</feature>
<organism evidence="9 10">
    <name type="scientific">Oedothorax gibbosus</name>
    <dbReference type="NCBI Taxonomy" id="931172"/>
    <lineage>
        <taxon>Eukaryota</taxon>
        <taxon>Metazoa</taxon>
        <taxon>Ecdysozoa</taxon>
        <taxon>Arthropoda</taxon>
        <taxon>Chelicerata</taxon>
        <taxon>Arachnida</taxon>
        <taxon>Araneae</taxon>
        <taxon>Araneomorphae</taxon>
        <taxon>Entelegynae</taxon>
        <taxon>Araneoidea</taxon>
        <taxon>Linyphiidae</taxon>
        <taxon>Erigoninae</taxon>
        <taxon>Oedothorax</taxon>
    </lineage>
</organism>
<keyword evidence="4 7" id="KW-0863">Zinc-finger</keyword>
<feature type="domain" description="C2H2-type" evidence="8">
    <location>
        <begin position="135"/>
        <end position="156"/>
    </location>
</feature>
<evidence type="ECO:0000313" key="10">
    <source>
        <dbReference type="Proteomes" id="UP000827092"/>
    </source>
</evidence>
<dbReference type="PANTHER" id="PTHR24394:SF44">
    <property type="entry name" value="ZINC FINGER PROTEIN 271-LIKE"/>
    <property type="match status" value="1"/>
</dbReference>
<dbReference type="Pfam" id="PF00096">
    <property type="entry name" value="zf-C2H2"/>
    <property type="match status" value="2"/>
</dbReference>
<dbReference type="GO" id="GO:0000981">
    <property type="term" value="F:DNA-binding transcription factor activity, RNA polymerase II-specific"/>
    <property type="evidence" value="ECO:0007669"/>
    <property type="project" value="TreeGrafter"/>
</dbReference>
<keyword evidence="10" id="KW-1185">Reference proteome</keyword>
<comment type="subcellular location">
    <subcellularLocation>
        <location evidence="1">Nucleus</location>
    </subcellularLocation>
</comment>
<dbReference type="InterPro" id="IPR013087">
    <property type="entry name" value="Znf_C2H2_type"/>
</dbReference>
<dbReference type="Proteomes" id="UP000827092">
    <property type="component" value="Unassembled WGS sequence"/>
</dbReference>
<feature type="domain" description="C2H2-type" evidence="8">
    <location>
        <begin position="107"/>
        <end position="134"/>
    </location>
</feature>
<keyword evidence="5" id="KW-0862">Zinc</keyword>
<dbReference type="GO" id="GO:0005634">
    <property type="term" value="C:nucleus"/>
    <property type="evidence" value="ECO:0007669"/>
    <property type="project" value="UniProtKB-SubCell"/>
</dbReference>
<evidence type="ECO:0000256" key="4">
    <source>
        <dbReference type="ARBA" id="ARBA00022771"/>
    </source>
</evidence>
<gene>
    <name evidence="9" type="ORF">JTE90_016910</name>
</gene>
<evidence type="ECO:0000256" key="1">
    <source>
        <dbReference type="ARBA" id="ARBA00004123"/>
    </source>
</evidence>
<keyword evidence="6" id="KW-0539">Nucleus</keyword>
<dbReference type="InterPro" id="IPR036236">
    <property type="entry name" value="Znf_C2H2_sf"/>
</dbReference>